<dbReference type="InterPro" id="IPR035968">
    <property type="entry name" value="ATP_synth_F1_ATPase_gsu"/>
</dbReference>
<evidence type="ECO:0000256" key="8">
    <source>
        <dbReference type="ARBA" id="ARBA00023136"/>
    </source>
</evidence>
<proteinExistence type="inferred from homology"/>
<keyword evidence="4 11" id="KW-0375">Hydrogen ion transport</keyword>
<protein>
    <recommendedName>
        <fullName evidence="11">ATP synthase subunit gamma</fullName>
    </recommendedName>
</protein>
<keyword evidence="13" id="KW-1185">Reference proteome</keyword>
<organism evidence="12 13">
    <name type="scientific">Gryllus longicercus</name>
    <dbReference type="NCBI Taxonomy" id="2509291"/>
    <lineage>
        <taxon>Eukaryota</taxon>
        <taxon>Metazoa</taxon>
        <taxon>Ecdysozoa</taxon>
        <taxon>Arthropoda</taxon>
        <taxon>Hexapoda</taxon>
        <taxon>Insecta</taxon>
        <taxon>Pterygota</taxon>
        <taxon>Neoptera</taxon>
        <taxon>Polyneoptera</taxon>
        <taxon>Orthoptera</taxon>
        <taxon>Ensifera</taxon>
        <taxon>Gryllidea</taxon>
        <taxon>Grylloidea</taxon>
        <taxon>Gryllidae</taxon>
        <taxon>Gryllinae</taxon>
        <taxon>Gryllus</taxon>
    </lineage>
</organism>
<dbReference type="Pfam" id="PF00231">
    <property type="entry name" value="ATP-synt"/>
    <property type="match status" value="1"/>
</dbReference>
<dbReference type="NCBIfam" id="TIGR01146">
    <property type="entry name" value="ATPsyn_F1gamma"/>
    <property type="match status" value="1"/>
</dbReference>
<keyword evidence="7" id="KW-0496">Mitochondrion</keyword>
<dbReference type="Gene3D" id="1.10.287.80">
    <property type="entry name" value="ATP synthase, gamma subunit, helix hairpin domain"/>
    <property type="match status" value="1"/>
</dbReference>
<evidence type="ECO:0000256" key="4">
    <source>
        <dbReference type="ARBA" id="ARBA00022781"/>
    </source>
</evidence>
<evidence type="ECO:0000313" key="12">
    <source>
        <dbReference type="EMBL" id="KAK7869526.1"/>
    </source>
</evidence>
<evidence type="ECO:0000256" key="2">
    <source>
        <dbReference type="ARBA" id="ARBA00007681"/>
    </source>
</evidence>
<comment type="caution">
    <text evidence="12">The sequence shown here is derived from an EMBL/GenBank/DDBJ whole genome shotgun (WGS) entry which is preliminary data.</text>
</comment>
<keyword evidence="10 11" id="KW-0066">ATP synthesis</keyword>
<evidence type="ECO:0000256" key="3">
    <source>
        <dbReference type="ARBA" id="ARBA00022448"/>
    </source>
</evidence>
<evidence type="ECO:0000256" key="5">
    <source>
        <dbReference type="ARBA" id="ARBA00022792"/>
    </source>
</evidence>
<dbReference type="CDD" id="cd12151">
    <property type="entry name" value="F1-ATPase_gamma"/>
    <property type="match status" value="1"/>
</dbReference>
<dbReference type="PROSITE" id="PS00153">
    <property type="entry name" value="ATPASE_GAMMA"/>
    <property type="match status" value="1"/>
</dbReference>
<keyword evidence="8" id="KW-0472">Membrane</keyword>
<dbReference type="GO" id="GO:0046933">
    <property type="term" value="F:proton-transporting ATP synthase activity, rotational mechanism"/>
    <property type="evidence" value="ECO:0007669"/>
    <property type="project" value="InterPro"/>
</dbReference>
<dbReference type="FunFam" id="3.40.1380.10:FF:000003">
    <property type="entry name" value="ATP synthase subunit gamma"/>
    <property type="match status" value="1"/>
</dbReference>
<evidence type="ECO:0000256" key="11">
    <source>
        <dbReference type="RuleBase" id="RU004001"/>
    </source>
</evidence>
<keyword evidence="9 11" id="KW-0139">CF(1)</keyword>
<name>A0AAN9VTK6_9ORTH</name>
<evidence type="ECO:0000256" key="9">
    <source>
        <dbReference type="ARBA" id="ARBA00023196"/>
    </source>
</evidence>
<gene>
    <name evidence="12" type="ORF">R5R35_002300</name>
</gene>
<evidence type="ECO:0000256" key="1">
    <source>
        <dbReference type="ARBA" id="ARBA00004637"/>
    </source>
</evidence>
<dbReference type="Proteomes" id="UP001378592">
    <property type="component" value="Unassembled WGS sequence"/>
</dbReference>
<comment type="similarity">
    <text evidence="2 11">Belongs to the ATPase gamma chain family.</text>
</comment>
<evidence type="ECO:0000256" key="6">
    <source>
        <dbReference type="ARBA" id="ARBA00023065"/>
    </source>
</evidence>
<evidence type="ECO:0000313" key="13">
    <source>
        <dbReference type="Proteomes" id="UP001378592"/>
    </source>
</evidence>
<dbReference type="PANTHER" id="PTHR11693">
    <property type="entry name" value="ATP SYNTHASE GAMMA CHAIN"/>
    <property type="match status" value="1"/>
</dbReference>
<dbReference type="PRINTS" id="PR00126">
    <property type="entry name" value="ATPASEGAMMA"/>
</dbReference>
<evidence type="ECO:0000256" key="10">
    <source>
        <dbReference type="ARBA" id="ARBA00023310"/>
    </source>
</evidence>
<sequence length="274" mass="30018">MSTVKMISLRVKSMKNIQKIVKTMKVVSAAKYAKAKKDLLVARPYGTSTKVFYDKLDLKDPQEQTLLIAITSDRGLCGALHKNVSTKIKEEFAKRPENSKIVCVGEKSRGLLQGQYGKSFLGVADQIGRKPPTFLDASRISNILFTTPYKYTSGKIIFNESKSVVSYLTSVVSVFTLRTLNAAPGLRVYDSLDDDLLQSYLEFSVTSLVFYALKEAAASEQSSRVNAMDQASKTAGNMISELTMVLNKTRQAAITTELIEIISGATAAKKDSGV</sequence>
<keyword evidence="6 11" id="KW-0406">Ion transport</keyword>
<dbReference type="AlphaFoldDB" id="A0AAN9VTK6"/>
<evidence type="ECO:0000256" key="7">
    <source>
        <dbReference type="ARBA" id="ARBA00023128"/>
    </source>
</evidence>
<reference evidence="12 13" key="1">
    <citation type="submission" date="2024-03" db="EMBL/GenBank/DDBJ databases">
        <title>The genome assembly and annotation of the cricket Gryllus longicercus Weissman &amp; Gray.</title>
        <authorList>
            <person name="Szrajer S."/>
            <person name="Gray D."/>
            <person name="Ylla G."/>
        </authorList>
    </citation>
    <scope>NUCLEOTIDE SEQUENCE [LARGE SCALE GENOMIC DNA]</scope>
    <source>
        <strain evidence="12">DAG 2021-001</strain>
        <tissue evidence="12">Whole body minus gut</tissue>
    </source>
</reference>
<dbReference type="Gene3D" id="3.40.1380.10">
    <property type="match status" value="1"/>
</dbReference>
<keyword evidence="3 11" id="KW-0813">Transport</keyword>
<dbReference type="EMBL" id="JAZDUA010000073">
    <property type="protein sequence ID" value="KAK7869526.1"/>
    <property type="molecule type" value="Genomic_DNA"/>
</dbReference>
<dbReference type="InterPro" id="IPR000131">
    <property type="entry name" value="ATP_synth_F1_gsu"/>
</dbReference>
<keyword evidence="5" id="KW-0999">Mitochondrion inner membrane</keyword>
<dbReference type="GO" id="GO:0045259">
    <property type="term" value="C:proton-transporting ATP synthase complex"/>
    <property type="evidence" value="ECO:0007669"/>
    <property type="project" value="UniProtKB-KW"/>
</dbReference>
<comment type="subunit">
    <text evidence="11">F-type ATPases have 2 components, CF(1) - the catalytic core - and CF(0) - the membrane proton channel. CF(1) and CF(0) have multiple subunits.</text>
</comment>
<dbReference type="InterPro" id="IPR023632">
    <property type="entry name" value="ATP_synth_F1_gsu_CS"/>
</dbReference>
<dbReference type="GO" id="GO:0005743">
    <property type="term" value="C:mitochondrial inner membrane"/>
    <property type="evidence" value="ECO:0007669"/>
    <property type="project" value="UniProtKB-SubCell"/>
</dbReference>
<accession>A0AAN9VTK6</accession>
<dbReference type="SUPFAM" id="SSF52943">
    <property type="entry name" value="ATP synthase (F1-ATPase), gamma subunit"/>
    <property type="match status" value="1"/>
</dbReference>
<comment type="subcellular location">
    <subcellularLocation>
        <location evidence="1">Mitochondrion inner membrane</location>
        <topology evidence="1">Peripheral membrane protein</topology>
    </subcellularLocation>
</comment>
<dbReference type="PANTHER" id="PTHR11693:SF22">
    <property type="entry name" value="ATP SYNTHASE SUBUNIT GAMMA, MITOCHONDRIAL"/>
    <property type="match status" value="1"/>
</dbReference>